<dbReference type="EMBL" id="ATLV01017153">
    <property type="status" value="NOT_ANNOTATED_CDS"/>
    <property type="molecule type" value="Genomic_DNA"/>
</dbReference>
<dbReference type="Proteomes" id="UP000030765">
    <property type="component" value="Unassembled WGS sequence"/>
</dbReference>
<reference evidence="3 5" key="1">
    <citation type="journal article" date="2014" name="BMC Genomics">
        <title>Genome sequence of Anopheles sinensis provides insight into genetics basis of mosquito competence for malaria parasites.</title>
        <authorList>
            <person name="Zhou D."/>
            <person name="Zhang D."/>
            <person name="Ding G."/>
            <person name="Shi L."/>
            <person name="Hou Q."/>
            <person name="Ye Y."/>
            <person name="Xu Y."/>
            <person name="Zhou H."/>
            <person name="Xiong C."/>
            <person name="Li S."/>
            <person name="Yu J."/>
            <person name="Hong S."/>
            <person name="Yu X."/>
            <person name="Zou P."/>
            <person name="Chen C."/>
            <person name="Chang X."/>
            <person name="Wang W."/>
            <person name="Lv Y."/>
            <person name="Sun Y."/>
            <person name="Ma L."/>
            <person name="Shen B."/>
            <person name="Zhu C."/>
        </authorList>
    </citation>
    <scope>NUCLEOTIDE SEQUENCE [LARGE SCALE GENOMIC DNA]</scope>
</reference>
<feature type="transmembrane region" description="Helical" evidence="1">
    <location>
        <begin position="254"/>
        <end position="272"/>
    </location>
</feature>
<keyword evidence="1" id="KW-0472">Membrane</keyword>
<dbReference type="AlphaFoldDB" id="A0A084VV54"/>
<accession>A0A084VV54</accession>
<protein>
    <submittedName>
        <fullName evidence="3 4">Stilbene synthase</fullName>
    </submittedName>
</protein>
<evidence type="ECO:0000313" key="3">
    <source>
        <dbReference type="EMBL" id="KFB41848.1"/>
    </source>
</evidence>
<evidence type="ECO:0000313" key="5">
    <source>
        <dbReference type="Proteomes" id="UP000030765"/>
    </source>
</evidence>
<keyword evidence="1" id="KW-1133">Transmembrane helix</keyword>
<sequence length="278" mass="31746">MTLLPVHWAVPSTLGVLLLSVVVIVAEPLQPCYVQYRKSQLVKKSIDFENPSVFELLASNYSHKTSPFFELLHRERECIALSYWINNEPESQEFRGNLHFSCGIQELLRIDLLHVPNGQAADGYCLSMRHADRPLEHFACAGFGLTRTAPLTLQAHVGSMVILSQETAHGFEYLLFQRVRRHDDMLNTLMFFEEQYSIPQGSLTRRSFYTSTHWVRCDCERLVRSMSPLYQCLGINRNRFVRPEFSIPSLSEDMLVMAAIGIAGGVTCFLLLKIRSIC</sequence>
<feature type="chain" id="PRO_5010759903" evidence="2">
    <location>
        <begin position="27"/>
        <end position="278"/>
    </location>
</feature>
<dbReference type="VEuPathDB" id="VectorBase:ASIC009691"/>
<proteinExistence type="predicted"/>
<dbReference type="EnsemblMetazoa" id="ASIC009691-RA">
    <property type="protein sequence ID" value="ASIC009691-PA"/>
    <property type="gene ID" value="ASIC009691"/>
</dbReference>
<keyword evidence="2" id="KW-0732">Signal</keyword>
<gene>
    <name evidence="3" type="ORF">ZHAS_00009691</name>
</gene>
<dbReference type="VEuPathDB" id="VectorBase:ASIS004852"/>
<organism evidence="3">
    <name type="scientific">Anopheles sinensis</name>
    <name type="common">Mosquito</name>
    <dbReference type="NCBI Taxonomy" id="74873"/>
    <lineage>
        <taxon>Eukaryota</taxon>
        <taxon>Metazoa</taxon>
        <taxon>Ecdysozoa</taxon>
        <taxon>Arthropoda</taxon>
        <taxon>Hexapoda</taxon>
        <taxon>Insecta</taxon>
        <taxon>Pterygota</taxon>
        <taxon>Neoptera</taxon>
        <taxon>Endopterygota</taxon>
        <taxon>Diptera</taxon>
        <taxon>Nematocera</taxon>
        <taxon>Culicoidea</taxon>
        <taxon>Culicidae</taxon>
        <taxon>Anophelinae</taxon>
        <taxon>Anopheles</taxon>
    </lineage>
</organism>
<keyword evidence="1" id="KW-0812">Transmembrane</keyword>
<dbReference type="EMBL" id="KE525157">
    <property type="protein sequence ID" value="KFB41848.1"/>
    <property type="molecule type" value="Genomic_DNA"/>
</dbReference>
<evidence type="ECO:0000313" key="4">
    <source>
        <dbReference type="EnsemblMetazoa" id="ASIC009691-PA"/>
    </source>
</evidence>
<reference evidence="4" key="2">
    <citation type="submission" date="2020-05" db="UniProtKB">
        <authorList>
            <consortium name="EnsemblMetazoa"/>
        </authorList>
    </citation>
    <scope>IDENTIFICATION</scope>
</reference>
<feature type="signal peptide" evidence="2">
    <location>
        <begin position="1"/>
        <end position="26"/>
    </location>
</feature>
<name>A0A084VV54_ANOSI</name>
<evidence type="ECO:0000256" key="1">
    <source>
        <dbReference type="SAM" id="Phobius"/>
    </source>
</evidence>
<keyword evidence="5" id="KW-1185">Reference proteome</keyword>
<evidence type="ECO:0000256" key="2">
    <source>
        <dbReference type="SAM" id="SignalP"/>
    </source>
</evidence>